<feature type="signal peptide" evidence="5">
    <location>
        <begin position="1"/>
        <end position="17"/>
    </location>
</feature>
<evidence type="ECO:0000256" key="1">
    <source>
        <dbReference type="ARBA" id="ARBA00022670"/>
    </source>
</evidence>
<keyword evidence="5" id="KW-0732">Signal</keyword>
<dbReference type="InterPro" id="IPR035986">
    <property type="entry name" value="PKD_dom_sf"/>
</dbReference>
<evidence type="ECO:0000256" key="5">
    <source>
        <dbReference type="SAM" id="SignalP"/>
    </source>
</evidence>
<dbReference type="PANTHER" id="PTHR33794">
    <property type="entry name" value="BACILLOLYSIN"/>
    <property type="match status" value="1"/>
</dbReference>
<organism evidence="7 8">
    <name type="scientific">Pseudoalteromonas phenolica</name>
    <dbReference type="NCBI Taxonomy" id="161398"/>
    <lineage>
        <taxon>Bacteria</taxon>
        <taxon>Pseudomonadati</taxon>
        <taxon>Pseudomonadota</taxon>
        <taxon>Gammaproteobacteria</taxon>
        <taxon>Alteromonadales</taxon>
        <taxon>Pseudoalteromonadaceae</taxon>
        <taxon>Pseudoalteromonas</taxon>
    </lineage>
</organism>
<dbReference type="InterPro" id="IPR001570">
    <property type="entry name" value="Peptidase_M4_C_domain"/>
</dbReference>
<dbReference type="GO" id="GO:0004222">
    <property type="term" value="F:metalloendopeptidase activity"/>
    <property type="evidence" value="ECO:0007669"/>
    <property type="project" value="InterPro"/>
</dbReference>
<dbReference type="Pfam" id="PF02868">
    <property type="entry name" value="Peptidase_M4_C"/>
    <property type="match status" value="1"/>
</dbReference>
<dbReference type="Proteomes" id="UP000309186">
    <property type="component" value="Unassembled WGS sequence"/>
</dbReference>
<evidence type="ECO:0000256" key="4">
    <source>
        <dbReference type="ARBA" id="ARBA00023049"/>
    </source>
</evidence>
<protein>
    <recommendedName>
        <fullName evidence="6">Peptidase M4 C-terminal domain-containing protein</fullName>
    </recommendedName>
</protein>
<sequence length="1386" mass="154655">MALLMPLISTASTFSFAAENTHFAVPAMMGNAKMGLLCAQAPDLPSQDCQTAVIPDTPLTQARFPYIPEQYNLFYRDENSQLFSQYSGYPFIVKHESGMCSLENPGVVTRQNAVNFPVYSYSCDGAAQESANLSRLKFNYFGQGDFQTENDVHFYAGITMDILHQQFALMYPNSAEACSAGADYCLEQLSVIVDGDTTFRTSSWDGEHVLLDRGMATGGYFSHGSSLDIIAHETGHAVLTWNSDISFEFKGTAAIQEAFADLTAVLVRSEFYKRLQTGGEQNFIESDAHQQLSIDGTFYYAMAWDSFIGNKALRYLFSPMTDGASIDDWRDIETETPGPHYQAGILNRFFYRLSISDGWDIAKTFRLTMKAAQSCFTEDTSFEHAAFCLIDVADEQDKARVSAKLQEVGLIPTNSLANNLDFSIERLYTSINYVLAESEQAELSAVNISLNEQPVYQWQANLNTPSQFSAIKQAQLNLESGEHLLSIETTNTQGQTKTGHRLLSIFSDPLCKPDTENVLSNQLSINGEDFVLDQGYTFLVPQNAWYQQALGEFQFHNMPTDKVVSVFYDLNRDRQFSDDENVLSATEFDTAISLPNVDTVPGDMLVRLRIDDLAVSACTANELSQSVGLKVHIEAGTPSTPIDFSYKQVEQTLHLTVLPSYGEQAMFRWILPEQVIEQTDIKLEREVNTQGAYVVSLEHVENDRVLSRAEKQIELIADPNLAITCEAQGTQCEFTVSHNSLSEAVEYQWTLAGEQVTRQDAQPFSYDFEAYGVFNVALSMMTIDGRAEFSTESQITLEEVLPELDLIIGKQENNTITLLADSELGKGFTLNWLIDGQLQSSHEKEITHDFTTAQTVTLQLLKSGEVVKEVSKLVTPMTMPNLTIQCALTGTQCELSASHDLPDNNLTYQWQLKNETITKTSKDAFQYDFAGYGEFAVSLTLQVSDSNAEFTSSEVIKILPELGLVVGKQINSTITLLADSELGEGFTLNWLIDGQLQSSHEKEITHDFTTAQTVTLQLLKSGEVVKEVSKLVTPMTMPNLTIQCALTGTQCELSASHDLPDNNLTYQWQLKNETITKTSKDAFQYDFAGYGEFAVSLTLQVPDLNAEFTSSEVVHIHEPEPIPEVSFNVSQINDTFFFSLNSPLPTLYEVTLVIAEQEYVLNEGKLDLVLPNEISSYTFILRKHGQAIDQQTVSFIRETNPNLDFVCAAEGLTCQLTATHNSNISVKAYVWSLVAQKESISTSEPYYEIQFTEAGTYDVMLTLVTVSGAKFTHHRAVTVEELPHEKINILFSQHNAILKLEVSNEDNLGDQYQLVWLLNGEQVTSQQLEKELTTLATDYMVKLQVFMAGKLVKEVSQSIYVYADIGLDFTWQSNTEKPLKFSFSSL</sequence>
<evidence type="ECO:0000313" key="7">
    <source>
        <dbReference type="EMBL" id="TLX48950.1"/>
    </source>
</evidence>
<dbReference type="Gene3D" id="2.60.40.10">
    <property type="entry name" value="Immunoglobulins"/>
    <property type="match status" value="1"/>
</dbReference>
<keyword evidence="2" id="KW-0378">Hydrolase</keyword>
<dbReference type="EMBL" id="PPSW01000001">
    <property type="protein sequence ID" value="TLX48950.1"/>
    <property type="molecule type" value="Genomic_DNA"/>
</dbReference>
<proteinExistence type="predicted"/>
<dbReference type="Gene3D" id="1.10.390.10">
    <property type="entry name" value="Neutral Protease Domain 2"/>
    <property type="match status" value="1"/>
</dbReference>
<keyword evidence="1" id="KW-0645">Protease</keyword>
<evidence type="ECO:0000259" key="6">
    <source>
        <dbReference type="Pfam" id="PF02868"/>
    </source>
</evidence>
<evidence type="ECO:0000256" key="3">
    <source>
        <dbReference type="ARBA" id="ARBA00022833"/>
    </source>
</evidence>
<dbReference type="InterPro" id="IPR027268">
    <property type="entry name" value="Peptidase_M4/M1_CTD_sf"/>
</dbReference>
<dbReference type="GO" id="GO:0006508">
    <property type="term" value="P:proteolysis"/>
    <property type="evidence" value="ECO:0007669"/>
    <property type="project" value="UniProtKB-KW"/>
</dbReference>
<comment type="caution">
    <text evidence="7">The sequence shown here is derived from an EMBL/GenBank/DDBJ whole genome shotgun (WGS) entry which is preliminary data.</text>
</comment>
<dbReference type="PANTHER" id="PTHR33794:SF1">
    <property type="entry name" value="BACILLOLYSIN"/>
    <property type="match status" value="1"/>
</dbReference>
<evidence type="ECO:0000313" key="8">
    <source>
        <dbReference type="Proteomes" id="UP000309186"/>
    </source>
</evidence>
<dbReference type="Gene3D" id="3.10.170.10">
    <property type="match status" value="1"/>
</dbReference>
<accession>A0A5R9Q731</accession>
<feature type="chain" id="PRO_5024438605" description="Peptidase M4 C-terminal domain-containing protein" evidence="5">
    <location>
        <begin position="18"/>
        <end position="1386"/>
    </location>
</feature>
<reference evidence="7 8" key="1">
    <citation type="submission" date="2018-01" db="EMBL/GenBank/DDBJ databases">
        <title>Co-occurrence of chitin degradation, pigmentation and bioactivity in marine Pseudoalteromonas.</title>
        <authorList>
            <person name="Paulsen S."/>
            <person name="Gram L."/>
            <person name="Machado H."/>
        </authorList>
    </citation>
    <scope>NUCLEOTIDE SEQUENCE [LARGE SCALE GENOMIC DNA]</scope>
    <source>
        <strain evidence="7 8">S3663</strain>
    </source>
</reference>
<name>A0A5R9Q731_9GAMM</name>
<dbReference type="SUPFAM" id="SSF55486">
    <property type="entry name" value="Metalloproteases ('zincins'), catalytic domain"/>
    <property type="match status" value="1"/>
</dbReference>
<dbReference type="SUPFAM" id="SSF49299">
    <property type="entry name" value="PKD domain"/>
    <property type="match status" value="1"/>
</dbReference>
<keyword evidence="3" id="KW-0862">Zinc</keyword>
<dbReference type="InterPro" id="IPR013783">
    <property type="entry name" value="Ig-like_fold"/>
</dbReference>
<dbReference type="InterPro" id="IPR050728">
    <property type="entry name" value="Zinc_Metalloprotease_M4"/>
</dbReference>
<evidence type="ECO:0000256" key="2">
    <source>
        <dbReference type="ARBA" id="ARBA00022801"/>
    </source>
</evidence>
<feature type="domain" description="Peptidase M4 C-terminal" evidence="6">
    <location>
        <begin position="254"/>
        <end position="396"/>
    </location>
</feature>
<keyword evidence="4" id="KW-0482">Metalloprotease</keyword>
<gene>
    <name evidence="7" type="ORF">C1E24_00125</name>
</gene>